<dbReference type="OrthoDB" id="1523880at2"/>
<evidence type="ECO:0000256" key="1">
    <source>
        <dbReference type="SAM" id="Phobius"/>
    </source>
</evidence>
<organism evidence="2 3">
    <name type="scientific">Anseongella ginsenosidimutans</name>
    <dbReference type="NCBI Taxonomy" id="496056"/>
    <lineage>
        <taxon>Bacteria</taxon>
        <taxon>Pseudomonadati</taxon>
        <taxon>Bacteroidota</taxon>
        <taxon>Sphingobacteriia</taxon>
        <taxon>Sphingobacteriales</taxon>
        <taxon>Sphingobacteriaceae</taxon>
        <taxon>Anseongella</taxon>
    </lineage>
</organism>
<dbReference type="RefSeq" id="WP_132128191.1">
    <property type="nucleotide sequence ID" value="NZ_CP042432.1"/>
</dbReference>
<keyword evidence="1" id="KW-1133">Transmembrane helix</keyword>
<feature type="transmembrane region" description="Helical" evidence="1">
    <location>
        <begin position="180"/>
        <end position="198"/>
    </location>
</feature>
<evidence type="ECO:0000313" key="3">
    <source>
        <dbReference type="Proteomes" id="UP000295807"/>
    </source>
</evidence>
<gene>
    <name evidence="2" type="ORF">EDD80_102295</name>
</gene>
<evidence type="ECO:0008006" key="4">
    <source>
        <dbReference type="Google" id="ProtNLM"/>
    </source>
</evidence>
<dbReference type="EMBL" id="SMAD01000002">
    <property type="protein sequence ID" value="TCS89102.1"/>
    <property type="molecule type" value="Genomic_DNA"/>
</dbReference>
<feature type="transmembrane region" description="Helical" evidence="1">
    <location>
        <begin position="152"/>
        <end position="173"/>
    </location>
</feature>
<feature type="transmembrane region" description="Helical" evidence="1">
    <location>
        <begin position="56"/>
        <end position="79"/>
    </location>
</feature>
<keyword evidence="1" id="KW-0472">Membrane</keyword>
<dbReference type="AlphaFoldDB" id="A0A4R3KYN1"/>
<feature type="transmembrane region" description="Helical" evidence="1">
    <location>
        <begin position="24"/>
        <end position="44"/>
    </location>
</feature>
<sequence length="266" mass="30769">MNNSFSFSRLWQLILKQGIENARFYLLYYLAILGVILAVVIFWMNIQHTKYYEEHFYAFMHVALFLSGTLFANLQFDFLSRKARGIAWLSFPASHLEKLLCAVFYTFIVFNLVFLAGVLLAKWLIITCITIYGIPEGASWMPMGPYIESPLFNFALLFVAVQAFYLLGSVYFTRFSFVKTTVAGLILIGAFFLYMSMLNKYMLGSGYWPGGATFRSYGSPDNDGIYFYKIYHLSPWLENTVGCLLKYGWAPAFWIITWKRLAEKEI</sequence>
<feature type="transmembrane region" description="Helical" evidence="1">
    <location>
        <begin position="99"/>
        <end position="132"/>
    </location>
</feature>
<protein>
    <recommendedName>
        <fullName evidence="4">ABC-2 type transport system permease protein</fullName>
    </recommendedName>
</protein>
<comment type="caution">
    <text evidence="2">The sequence shown here is derived from an EMBL/GenBank/DDBJ whole genome shotgun (WGS) entry which is preliminary data.</text>
</comment>
<keyword evidence="3" id="KW-1185">Reference proteome</keyword>
<accession>A0A4R3KYN1</accession>
<name>A0A4R3KYN1_9SPHI</name>
<evidence type="ECO:0000313" key="2">
    <source>
        <dbReference type="EMBL" id="TCS89102.1"/>
    </source>
</evidence>
<reference evidence="2 3" key="1">
    <citation type="submission" date="2019-03" db="EMBL/GenBank/DDBJ databases">
        <title>Genomic Encyclopedia of Type Strains, Phase IV (KMG-IV): sequencing the most valuable type-strain genomes for metagenomic binning, comparative biology and taxonomic classification.</title>
        <authorList>
            <person name="Goeker M."/>
        </authorList>
    </citation>
    <scope>NUCLEOTIDE SEQUENCE [LARGE SCALE GENOMIC DNA]</scope>
    <source>
        <strain evidence="2 3">DSM 21100</strain>
    </source>
</reference>
<dbReference type="Proteomes" id="UP000295807">
    <property type="component" value="Unassembled WGS sequence"/>
</dbReference>
<proteinExistence type="predicted"/>
<keyword evidence="1" id="KW-0812">Transmembrane</keyword>